<dbReference type="SUPFAM" id="SSF51735">
    <property type="entry name" value="NAD(P)-binding Rossmann-fold domains"/>
    <property type="match status" value="1"/>
</dbReference>
<keyword evidence="1" id="KW-0560">Oxidoreductase</keyword>
<dbReference type="PANTHER" id="PTHR10366">
    <property type="entry name" value="NAD DEPENDENT EPIMERASE/DEHYDRATASE"/>
    <property type="match status" value="1"/>
</dbReference>
<dbReference type="OrthoDB" id="9778052at2"/>
<comment type="similarity">
    <text evidence="2">Belongs to the NAD(P)-dependent epimerase/dehydratase family. Dihydroflavonol-4-reductase subfamily.</text>
</comment>
<organism evidence="4 5">
    <name type="scientific">Cognatiyoonia koreensis</name>
    <dbReference type="NCBI Taxonomy" id="364200"/>
    <lineage>
        <taxon>Bacteria</taxon>
        <taxon>Pseudomonadati</taxon>
        <taxon>Pseudomonadota</taxon>
        <taxon>Alphaproteobacteria</taxon>
        <taxon>Rhodobacterales</taxon>
        <taxon>Paracoccaceae</taxon>
        <taxon>Cognatiyoonia</taxon>
    </lineage>
</organism>
<evidence type="ECO:0000256" key="2">
    <source>
        <dbReference type="ARBA" id="ARBA00023445"/>
    </source>
</evidence>
<dbReference type="InterPro" id="IPR001509">
    <property type="entry name" value="Epimerase_deHydtase"/>
</dbReference>
<protein>
    <submittedName>
        <fullName evidence="4">Dihydroflavonol-4-reductase</fullName>
    </submittedName>
</protein>
<evidence type="ECO:0000256" key="1">
    <source>
        <dbReference type="ARBA" id="ARBA00023002"/>
    </source>
</evidence>
<dbReference type="Proteomes" id="UP000199167">
    <property type="component" value="Unassembled WGS sequence"/>
</dbReference>
<accession>A0A1I0RY42</accession>
<dbReference type="GO" id="GO:0016616">
    <property type="term" value="F:oxidoreductase activity, acting on the CH-OH group of donors, NAD or NADP as acceptor"/>
    <property type="evidence" value="ECO:0007669"/>
    <property type="project" value="TreeGrafter"/>
</dbReference>
<dbReference type="PANTHER" id="PTHR10366:SF564">
    <property type="entry name" value="STEROL-4-ALPHA-CARBOXYLATE 3-DEHYDROGENASE, DECARBOXYLATING"/>
    <property type="match status" value="1"/>
</dbReference>
<evidence type="ECO:0000259" key="3">
    <source>
        <dbReference type="Pfam" id="PF01370"/>
    </source>
</evidence>
<dbReference type="EMBL" id="FOIZ01000002">
    <property type="protein sequence ID" value="SEW46391.1"/>
    <property type="molecule type" value="Genomic_DNA"/>
</dbReference>
<sequence length="338" mass="36434">MKTILLTGITGFIAKRIAVDLLNAGYFVRGSMRSTKRVQEVNAAVAPHLDDPGLLTRLSFCELDLMKDKGWSDAVRGVDAVLHTASPFPGGVPKNEDDVVRPAVDGVLRALRAAQAAGVTRFVMTSSVVAIQHKDVAPGEELTPDDWSKVGHKSMGPYAKSKTLAEQAAWDFVKDHPEMQLTAINPGLVVGTPMDGNYGTSLSLIGQFLTGKLPLVPNFPLAIVDIADVSRAHVNALTAPGSVGKRFILADRYMMAPDVVEILRTKYADRNLPKRTAPKFMVWLMSLFDAQAKQILPIVDMNLSADNQATTDVLGITFTPASEAILAAADAVVRYEDV</sequence>
<name>A0A1I0RY42_9RHOB</name>
<evidence type="ECO:0000313" key="4">
    <source>
        <dbReference type="EMBL" id="SEW46391.1"/>
    </source>
</evidence>
<feature type="domain" description="NAD-dependent epimerase/dehydratase" evidence="3">
    <location>
        <begin position="4"/>
        <end position="242"/>
    </location>
</feature>
<dbReference type="InterPro" id="IPR036291">
    <property type="entry name" value="NAD(P)-bd_dom_sf"/>
</dbReference>
<dbReference type="RefSeq" id="WP_089997117.1">
    <property type="nucleotide sequence ID" value="NZ_FOIZ01000002.1"/>
</dbReference>
<dbReference type="Gene3D" id="3.40.50.720">
    <property type="entry name" value="NAD(P)-binding Rossmann-like Domain"/>
    <property type="match status" value="1"/>
</dbReference>
<dbReference type="Pfam" id="PF01370">
    <property type="entry name" value="Epimerase"/>
    <property type="match status" value="1"/>
</dbReference>
<gene>
    <name evidence="4" type="ORF">SAMN04488515_3496</name>
</gene>
<dbReference type="AlphaFoldDB" id="A0A1I0RY42"/>
<keyword evidence="5" id="KW-1185">Reference proteome</keyword>
<reference evidence="4 5" key="1">
    <citation type="submission" date="2016-10" db="EMBL/GenBank/DDBJ databases">
        <authorList>
            <person name="de Groot N.N."/>
        </authorList>
    </citation>
    <scope>NUCLEOTIDE SEQUENCE [LARGE SCALE GENOMIC DNA]</scope>
    <source>
        <strain evidence="4 5">DSM 17925</strain>
    </source>
</reference>
<proteinExistence type="inferred from homology"/>
<dbReference type="STRING" id="364200.SAMN04488515_3496"/>
<evidence type="ECO:0000313" key="5">
    <source>
        <dbReference type="Proteomes" id="UP000199167"/>
    </source>
</evidence>
<dbReference type="InterPro" id="IPR050425">
    <property type="entry name" value="NAD(P)_dehydrat-like"/>
</dbReference>